<sequence>MYLFFRKKIGIIFVVLGIIVVFSCCAWGNRGLQNTSIGQVGLTYSIDEIVQQQQRIIEILERDTETLKKDFANKSEDEQALVELRLRAQDISKRIIEAAFALRIPLNDINALLNQLKELHDDSKINHERSLLVEQKAKINSIVLRFEAIFLATNRIAELAISQSRELFKRTLMHRLEFSIPMVKHLVQKTKEASSDFILLLSSWWNFIFYFKLLQLFLCFLIPLFIALGFSYFSHKILVHVRGHFTKGNEEIPYLQRLLVAFISVLLPSIICVACIYLIFFLFDSFDLDLGKLTKVFEMIGRQIILVFLINRLAVVLLLSNVTRVRLLNIAPSAARQLVILITFLGGVLAFDAVLDSIYQIVSASLSLTIAKSFLAVFLVAILLFIISFIPVRFRRRISQSKEKEPRFWPFYIRIPLIVLGILLIVLNCLGYVGLARFIMQQTVIGGAFLVLMYLGIQSAQALGTKGQFMKTAVGHTLMQWLHLEEKTMNQLGGILSVILYLLVVVFCAMPIAVKFGFSYSDLKTVLWQLMTGFQIGNVFISLISIVTGIVAFFICWFLIRRLIGWLDGTVLEYGEFDSGVRNSIKTVIGYGGIVLSALIGLSMAGLDLKNFALIAGGLSLGIGFGLQNIVQNFVSGLIILVGRPFKLGDYVEAGSVGGIVKRISVRATELETFQRKTVIIPNSSLINNNVSNWTRRSKMGRIDIPVAVSSNIAPERVVEILLEIASTTEGVLKNPAPQVNFTAFDSKKFSFNLAIYVPNITSPSKITNALRFLLYKRFVEEGILEC</sequence>
<dbReference type="InterPro" id="IPR011066">
    <property type="entry name" value="MscS_channel_C_sf"/>
</dbReference>
<dbReference type="InterPro" id="IPR006686">
    <property type="entry name" value="MscS_channel_CS"/>
</dbReference>
<feature type="transmembrane region" description="Helical" evidence="8">
    <location>
        <begin position="588"/>
        <end position="606"/>
    </location>
</feature>
<feature type="transmembrane region" description="Helical" evidence="8">
    <location>
        <begin position="612"/>
        <end position="631"/>
    </location>
</feature>
<proteinExistence type="inferred from homology"/>
<dbReference type="Pfam" id="PF21082">
    <property type="entry name" value="MS_channel_3rd"/>
    <property type="match status" value="1"/>
</dbReference>
<evidence type="ECO:0000256" key="6">
    <source>
        <dbReference type="ARBA" id="ARBA00023136"/>
    </source>
</evidence>
<keyword evidence="6 8" id="KW-0472">Membrane</keyword>
<organism evidence="11 12">
    <name type="scientific">Bartonella birtlesii LL-WM9</name>
    <dbReference type="NCBI Taxonomy" id="1094552"/>
    <lineage>
        <taxon>Bacteria</taxon>
        <taxon>Pseudomonadati</taxon>
        <taxon>Pseudomonadota</taxon>
        <taxon>Alphaproteobacteria</taxon>
        <taxon>Hyphomicrobiales</taxon>
        <taxon>Bartonellaceae</taxon>
        <taxon>Bartonella</taxon>
    </lineage>
</organism>
<feature type="transmembrane region" description="Helical" evidence="8">
    <location>
        <begin position="254"/>
        <end position="280"/>
    </location>
</feature>
<gene>
    <name evidence="11" type="ORF">ME7_01387</name>
</gene>
<evidence type="ECO:0000256" key="7">
    <source>
        <dbReference type="SAM" id="Coils"/>
    </source>
</evidence>
<dbReference type="InterPro" id="IPR010920">
    <property type="entry name" value="LSM_dom_sf"/>
</dbReference>
<evidence type="ECO:0000259" key="9">
    <source>
        <dbReference type="Pfam" id="PF00924"/>
    </source>
</evidence>
<reference evidence="11 12" key="1">
    <citation type="submission" date="2012-03" db="EMBL/GenBank/DDBJ databases">
        <title>The Genome Sequence of Bartonella birtlesii LL-WM9.</title>
        <authorList>
            <consortium name="The Broad Institute Genome Sequencing Platform"/>
            <consortium name="The Broad Institute Genome Sequencing Center for Infectious Disease"/>
            <person name="Feldgarden M."/>
            <person name="Kirby J."/>
            <person name="Kosoy M."/>
            <person name="Birtles R."/>
            <person name="Probert W.S."/>
            <person name="Chiaraviglio L."/>
            <person name="Young S.K."/>
            <person name="Zeng Q."/>
            <person name="Gargeya S."/>
            <person name="Fitzgerald M."/>
            <person name="Haas B."/>
            <person name="Abouelleil A."/>
            <person name="Alvarado L."/>
            <person name="Arachchi H.M."/>
            <person name="Berlin A."/>
            <person name="Chapman S.B."/>
            <person name="Gearin G."/>
            <person name="Goldberg J."/>
            <person name="Griggs A."/>
            <person name="Gujja S."/>
            <person name="Hansen M."/>
            <person name="Heiman D."/>
            <person name="Howarth C."/>
            <person name="Larimer J."/>
            <person name="Lui A."/>
            <person name="MacDonald P.J.P."/>
            <person name="McCowen C."/>
            <person name="Montmayeur A."/>
            <person name="Murphy C."/>
            <person name="Neiman D."/>
            <person name="Pearson M."/>
            <person name="Priest M."/>
            <person name="Roberts A."/>
            <person name="Saif S."/>
            <person name="Shea T."/>
            <person name="Sisk P."/>
            <person name="Stolte C."/>
            <person name="Sykes S."/>
            <person name="Wortman J."/>
            <person name="Nusbaum C."/>
            <person name="Birren B."/>
        </authorList>
    </citation>
    <scope>NUCLEOTIDE SEQUENCE [LARGE SCALE GENOMIC DNA]</scope>
    <source>
        <strain evidence="11 12">LL-WM9</strain>
    </source>
</reference>
<dbReference type="InterPro" id="IPR011014">
    <property type="entry name" value="MscS_channel_TM-2"/>
</dbReference>
<dbReference type="Gene3D" id="1.10.287.1260">
    <property type="match status" value="1"/>
</dbReference>
<dbReference type="EMBL" id="AIMC01000032">
    <property type="protein sequence ID" value="EJF75016.1"/>
    <property type="molecule type" value="Genomic_DNA"/>
</dbReference>
<evidence type="ECO:0000313" key="11">
    <source>
        <dbReference type="EMBL" id="EJF75016.1"/>
    </source>
</evidence>
<protein>
    <recommendedName>
        <fullName evidence="13">DUF3772 domain-containing protein</fullName>
    </recommendedName>
</protein>
<dbReference type="InterPro" id="IPR049278">
    <property type="entry name" value="MS_channel_C"/>
</dbReference>
<feature type="transmembrane region" description="Helical" evidence="8">
    <location>
        <begin position="534"/>
        <end position="560"/>
    </location>
</feature>
<comment type="similarity">
    <text evidence="2">Belongs to the MscS (TC 1.A.23) family.</text>
</comment>
<dbReference type="GO" id="GO:0008381">
    <property type="term" value="F:mechanosensitive monoatomic ion channel activity"/>
    <property type="evidence" value="ECO:0007669"/>
    <property type="project" value="UniProtKB-ARBA"/>
</dbReference>
<dbReference type="SUPFAM" id="SSF82689">
    <property type="entry name" value="Mechanosensitive channel protein MscS (YggB), C-terminal domain"/>
    <property type="match status" value="1"/>
</dbReference>
<dbReference type="GO" id="GO:0005886">
    <property type="term" value="C:plasma membrane"/>
    <property type="evidence" value="ECO:0007669"/>
    <property type="project" value="UniProtKB-SubCell"/>
</dbReference>
<feature type="domain" description="Mechanosensitive ion channel MscS C-terminal" evidence="10">
    <location>
        <begin position="703"/>
        <end position="777"/>
    </location>
</feature>
<feature type="transmembrane region" description="Helical" evidence="8">
    <location>
        <begin position="492"/>
        <end position="514"/>
    </location>
</feature>
<feature type="domain" description="Mechanosensitive ion channel MscS" evidence="9">
    <location>
        <begin position="629"/>
        <end position="696"/>
    </location>
</feature>
<dbReference type="PANTHER" id="PTHR30347">
    <property type="entry name" value="POTASSIUM CHANNEL RELATED"/>
    <property type="match status" value="1"/>
</dbReference>
<keyword evidence="5 8" id="KW-1133">Transmembrane helix</keyword>
<feature type="transmembrane region" description="Helical" evidence="8">
    <location>
        <begin position="411"/>
        <end position="433"/>
    </location>
</feature>
<dbReference type="PANTHER" id="PTHR30347:SF1">
    <property type="entry name" value="MECHANOSENSITIVE CHANNEL MSCK"/>
    <property type="match status" value="1"/>
</dbReference>
<evidence type="ECO:0000256" key="1">
    <source>
        <dbReference type="ARBA" id="ARBA00004651"/>
    </source>
</evidence>
<keyword evidence="7" id="KW-0175">Coiled coil</keyword>
<evidence type="ECO:0000259" key="10">
    <source>
        <dbReference type="Pfam" id="PF21082"/>
    </source>
</evidence>
<dbReference type="PROSITE" id="PS01246">
    <property type="entry name" value="UPF0003"/>
    <property type="match status" value="1"/>
</dbReference>
<feature type="transmembrane region" description="Helical" evidence="8">
    <location>
        <begin position="300"/>
        <end position="319"/>
    </location>
</feature>
<keyword evidence="3" id="KW-1003">Cell membrane</keyword>
<dbReference type="InterPro" id="IPR023408">
    <property type="entry name" value="MscS_beta-dom_sf"/>
</dbReference>
<dbReference type="RefSeq" id="WP_006590303.1">
    <property type="nucleotide sequence ID" value="NZ_JH725078.1"/>
</dbReference>
<keyword evidence="12" id="KW-1185">Reference proteome</keyword>
<dbReference type="SUPFAM" id="SSF82861">
    <property type="entry name" value="Mechanosensitive channel protein MscS (YggB), transmembrane region"/>
    <property type="match status" value="1"/>
</dbReference>
<feature type="transmembrane region" description="Helical" evidence="8">
    <location>
        <begin position="368"/>
        <end position="390"/>
    </location>
</feature>
<dbReference type="Proteomes" id="UP000008748">
    <property type="component" value="Unassembled WGS sequence"/>
</dbReference>
<comment type="subcellular location">
    <subcellularLocation>
        <location evidence="1">Cell membrane</location>
        <topology evidence="1">Multi-pass membrane protein</topology>
    </subcellularLocation>
</comment>
<feature type="transmembrane region" description="Helical" evidence="8">
    <location>
        <begin position="9"/>
        <end position="29"/>
    </location>
</feature>
<dbReference type="HOGENOM" id="CLU_011796_2_0_5"/>
<evidence type="ECO:0008006" key="13">
    <source>
        <dbReference type="Google" id="ProtNLM"/>
    </source>
</evidence>
<name>J0PRB3_9HYPH</name>
<accession>J0PRB3</accession>
<evidence type="ECO:0000256" key="8">
    <source>
        <dbReference type="SAM" id="Phobius"/>
    </source>
</evidence>
<dbReference type="AlphaFoldDB" id="J0PRB3"/>
<feature type="transmembrane region" description="Helical" evidence="8">
    <location>
        <begin position="339"/>
        <end position="362"/>
    </location>
</feature>
<feature type="transmembrane region" description="Helical" evidence="8">
    <location>
        <begin position="207"/>
        <end position="233"/>
    </location>
</feature>
<dbReference type="Pfam" id="PF00924">
    <property type="entry name" value="MS_channel_2nd"/>
    <property type="match status" value="1"/>
</dbReference>
<evidence type="ECO:0000256" key="3">
    <source>
        <dbReference type="ARBA" id="ARBA00022475"/>
    </source>
</evidence>
<dbReference type="InterPro" id="IPR006685">
    <property type="entry name" value="MscS_channel_2nd"/>
</dbReference>
<dbReference type="Gene3D" id="3.30.70.100">
    <property type="match status" value="1"/>
</dbReference>
<dbReference type="SUPFAM" id="SSF50182">
    <property type="entry name" value="Sm-like ribonucleoproteins"/>
    <property type="match status" value="1"/>
</dbReference>
<keyword evidence="4 8" id="KW-0812">Transmembrane</keyword>
<dbReference type="PATRIC" id="fig|1094552.3.peg.1552"/>
<evidence type="ECO:0000256" key="5">
    <source>
        <dbReference type="ARBA" id="ARBA00022989"/>
    </source>
</evidence>
<evidence type="ECO:0000313" key="12">
    <source>
        <dbReference type="Proteomes" id="UP000008748"/>
    </source>
</evidence>
<dbReference type="Gene3D" id="2.30.30.60">
    <property type="match status" value="1"/>
</dbReference>
<evidence type="ECO:0000256" key="4">
    <source>
        <dbReference type="ARBA" id="ARBA00022692"/>
    </source>
</evidence>
<feature type="transmembrane region" description="Helical" evidence="8">
    <location>
        <begin position="439"/>
        <end position="457"/>
    </location>
</feature>
<dbReference type="PROSITE" id="PS51257">
    <property type="entry name" value="PROKAR_LIPOPROTEIN"/>
    <property type="match status" value="1"/>
</dbReference>
<feature type="coiled-coil region" evidence="7">
    <location>
        <begin position="50"/>
        <end position="77"/>
    </location>
</feature>
<dbReference type="InterPro" id="IPR052702">
    <property type="entry name" value="MscS-like_channel"/>
</dbReference>
<evidence type="ECO:0000256" key="2">
    <source>
        <dbReference type="ARBA" id="ARBA00008017"/>
    </source>
</evidence>
<comment type="caution">
    <text evidence="11">The sequence shown here is derived from an EMBL/GenBank/DDBJ whole genome shotgun (WGS) entry which is preliminary data.</text>
</comment>